<protein>
    <submittedName>
        <fullName evidence="4">Bacterial regulatory proteins, tetR family</fullName>
    </submittedName>
</protein>
<dbReference type="RefSeq" id="WP_186009077.1">
    <property type="nucleotide sequence ID" value="NZ_CXWD01000009.1"/>
</dbReference>
<organism evidence="4 5">
    <name type="scientific">Roseibium alexandrii</name>
    <dbReference type="NCBI Taxonomy" id="388408"/>
    <lineage>
        <taxon>Bacteria</taxon>
        <taxon>Pseudomonadati</taxon>
        <taxon>Pseudomonadota</taxon>
        <taxon>Alphaproteobacteria</taxon>
        <taxon>Hyphomicrobiales</taxon>
        <taxon>Stappiaceae</taxon>
        <taxon>Roseibium</taxon>
    </lineage>
</organism>
<evidence type="ECO:0000313" key="5">
    <source>
        <dbReference type="Proteomes" id="UP000053235"/>
    </source>
</evidence>
<evidence type="ECO:0000313" key="4">
    <source>
        <dbReference type="EMBL" id="CTQ70873.1"/>
    </source>
</evidence>
<evidence type="ECO:0000259" key="3">
    <source>
        <dbReference type="PROSITE" id="PS50977"/>
    </source>
</evidence>
<dbReference type="InterPro" id="IPR009057">
    <property type="entry name" value="Homeodomain-like_sf"/>
</dbReference>
<dbReference type="EMBL" id="CXWD01000009">
    <property type="protein sequence ID" value="CTQ70873.1"/>
    <property type="molecule type" value="Genomic_DNA"/>
</dbReference>
<feature type="domain" description="HTH tetR-type" evidence="3">
    <location>
        <begin position="14"/>
        <end position="74"/>
    </location>
</feature>
<accession>A0A0M7AAX1</accession>
<dbReference type="SUPFAM" id="SSF46689">
    <property type="entry name" value="Homeodomain-like"/>
    <property type="match status" value="1"/>
</dbReference>
<reference evidence="5" key="1">
    <citation type="submission" date="2015-07" db="EMBL/GenBank/DDBJ databases">
        <authorList>
            <person name="Rodrigo-Torres Lidia"/>
            <person name="Arahal R.David."/>
        </authorList>
    </citation>
    <scope>NUCLEOTIDE SEQUENCE [LARGE SCALE GENOMIC DNA]</scope>
    <source>
        <strain evidence="5">CECT 5112</strain>
    </source>
</reference>
<dbReference type="Gene3D" id="1.10.357.10">
    <property type="entry name" value="Tetracycline Repressor, domain 2"/>
    <property type="match status" value="1"/>
</dbReference>
<evidence type="ECO:0000256" key="1">
    <source>
        <dbReference type="ARBA" id="ARBA00023125"/>
    </source>
</evidence>
<dbReference type="PROSITE" id="PS50977">
    <property type="entry name" value="HTH_TETR_2"/>
    <property type="match status" value="1"/>
</dbReference>
<dbReference type="AlphaFoldDB" id="A0A0M7AAX1"/>
<feature type="DNA-binding region" description="H-T-H motif" evidence="2">
    <location>
        <begin position="37"/>
        <end position="56"/>
    </location>
</feature>
<keyword evidence="5" id="KW-1185">Reference proteome</keyword>
<dbReference type="InterPro" id="IPR001647">
    <property type="entry name" value="HTH_TetR"/>
</dbReference>
<dbReference type="Pfam" id="PF00440">
    <property type="entry name" value="TetR_N"/>
    <property type="match status" value="1"/>
</dbReference>
<keyword evidence="1 2" id="KW-0238">DNA-binding</keyword>
<dbReference type="STRING" id="388408.LAX5112_02637"/>
<name>A0A0M7AAX1_9HYPH</name>
<gene>
    <name evidence="4" type="ORF">LAX5112_02637</name>
</gene>
<dbReference type="Proteomes" id="UP000053235">
    <property type="component" value="Unassembled WGS sequence"/>
</dbReference>
<dbReference type="GO" id="GO:0003677">
    <property type="term" value="F:DNA binding"/>
    <property type="evidence" value="ECO:0007669"/>
    <property type="project" value="UniProtKB-UniRule"/>
</dbReference>
<sequence>MSDGSTRRGRKDDPSLTDRLQSAMMRALAHQGYEPVRLDNLATAAGTSKQAIYRRWSGKQDYALATLQTALFQIPAPSPERTNTARDLYRLIAGYRAALHSDLGKALLQVRAFPEFRSLIFEFEDEIRFHIRQCLIATPFEQDLQAKTTLILGLIWQDLFDLHFGRGGLDDTGLENAIYLLLGLTAPRSSMELSQLPGL</sequence>
<proteinExistence type="predicted"/>
<evidence type="ECO:0000256" key="2">
    <source>
        <dbReference type="PROSITE-ProRule" id="PRU00335"/>
    </source>
</evidence>